<gene>
    <name evidence="4" type="ORF">IDJ76_02500</name>
</gene>
<accession>A0A926S4P0</accession>
<dbReference type="GO" id="GO:0000160">
    <property type="term" value="P:phosphorelay signal transduction system"/>
    <property type="evidence" value="ECO:0007669"/>
    <property type="project" value="InterPro"/>
</dbReference>
<dbReference type="InterPro" id="IPR001789">
    <property type="entry name" value="Sig_transdc_resp-reg_receiver"/>
</dbReference>
<dbReference type="PANTHER" id="PTHR43156">
    <property type="entry name" value="STAGE II SPORULATION PROTEIN E-RELATED"/>
    <property type="match status" value="1"/>
</dbReference>
<reference evidence="4" key="1">
    <citation type="submission" date="2020-09" db="EMBL/GenBank/DDBJ databases">
        <title>Novel species of Mucilaginibacter isolated from a glacier on the Tibetan Plateau.</title>
        <authorList>
            <person name="Liu Q."/>
            <person name="Xin Y.-H."/>
        </authorList>
    </citation>
    <scope>NUCLEOTIDE SEQUENCE</scope>
    <source>
        <strain evidence="4">ZB1P21</strain>
    </source>
</reference>
<dbReference type="RefSeq" id="WP_191160389.1">
    <property type="nucleotide sequence ID" value="NZ_JACWMX010000001.1"/>
</dbReference>
<name>A0A926S4P0_9SPHI</name>
<evidence type="ECO:0000256" key="1">
    <source>
        <dbReference type="ARBA" id="ARBA00022801"/>
    </source>
</evidence>
<feature type="modified residue" description="4-aspartylphosphate" evidence="2">
    <location>
        <position position="55"/>
    </location>
</feature>
<evidence type="ECO:0000313" key="4">
    <source>
        <dbReference type="EMBL" id="MBD1391961.1"/>
    </source>
</evidence>
<dbReference type="InterPro" id="IPR011006">
    <property type="entry name" value="CheY-like_superfamily"/>
</dbReference>
<evidence type="ECO:0000259" key="3">
    <source>
        <dbReference type="PROSITE" id="PS50110"/>
    </source>
</evidence>
<dbReference type="Pfam" id="PF00072">
    <property type="entry name" value="Response_reg"/>
    <property type="match status" value="1"/>
</dbReference>
<organism evidence="4 5">
    <name type="scientific">Mucilaginibacter glaciei</name>
    <dbReference type="NCBI Taxonomy" id="2772109"/>
    <lineage>
        <taxon>Bacteria</taxon>
        <taxon>Pseudomonadati</taxon>
        <taxon>Bacteroidota</taxon>
        <taxon>Sphingobacteriia</taxon>
        <taxon>Sphingobacteriales</taxon>
        <taxon>Sphingobacteriaceae</taxon>
        <taxon>Mucilaginibacter</taxon>
    </lineage>
</organism>
<dbReference type="SUPFAM" id="SSF52172">
    <property type="entry name" value="CheY-like"/>
    <property type="match status" value="1"/>
</dbReference>
<evidence type="ECO:0000256" key="2">
    <source>
        <dbReference type="PROSITE-ProRule" id="PRU00169"/>
    </source>
</evidence>
<dbReference type="SMART" id="SM00448">
    <property type="entry name" value="REC"/>
    <property type="match status" value="1"/>
</dbReference>
<keyword evidence="5" id="KW-1185">Reference proteome</keyword>
<dbReference type="AlphaFoldDB" id="A0A926S4P0"/>
<dbReference type="Pfam" id="PF07228">
    <property type="entry name" value="SpoIIE"/>
    <property type="match status" value="1"/>
</dbReference>
<dbReference type="GO" id="GO:0016791">
    <property type="term" value="F:phosphatase activity"/>
    <property type="evidence" value="ECO:0007669"/>
    <property type="project" value="TreeGrafter"/>
</dbReference>
<comment type="caution">
    <text evidence="4">The sequence shown here is derived from an EMBL/GenBank/DDBJ whole genome shotgun (WGS) entry which is preliminary data.</text>
</comment>
<evidence type="ECO:0000313" key="5">
    <source>
        <dbReference type="Proteomes" id="UP000619078"/>
    </source>
</evidence>
<dbReference type="InterPro" id="IPR052016">
    <property type="entry name" value="Bact_Sigma-Reg"/>
</dbReference>
<dbReference type="PROSITE" id="PS50110">
    <property type="entry name" value="RESPONSE_REGULATORY"/>
    <property type="match status" value="1"/>
</dbReference>
<dbReference type="Proteomes" id="UP000619078">
    <property type="component" value="Unassembled WGS sequence"/>
</dbReference>
<dbReference type="CDD" id="cd00156">
    <property type="entry name" value="REC"/>
    <property type="match status" value="1"/>
</dbReference>
<dbReference type="Gene3D" id="3.60.40.10">
    <property type="entry name" value="PPM-type phosphatase domain"/>
    <property type="match status" value="1"/>
</dbReference>
<sequence length="383" mass="43204">MPVSKKILLVDDNRLVLEMMGKALDKEGFYCMKAISAAAALEILIKERPDLILSDYHMPDVNGFQFRQNLIDSEFRDIPFMFLTSEVDNKLMLEGINLDAVDYILKDTPIPVIVTKIDNFLSTVREQHERTLQELSKAAIALNLNSIPKKIPVVKGFDIDFWHKPYQNYPGGDFIDFITINDRYTFVVLGDVMGKKWGAWYFSFGFLSYIRAAVRICVAEGNYATKSILQKINSVVYHDPVVSDVLSSLSLLMIDAECGEIKYSGAGDLPLLYYDASVGQSRQITSSGMLLGLMIDGDFDEIVIKLETGYKLYVLTDGIIDFEGTDGKRTDYNTFAQAIQSFFNQPFTAFKNSAFLKDKTANHIDDCSLIYIEKKSDDSNNTN</sequence>
<dbReference type="EMBL" id="JACWMX010000001">
    <property type="protein sequence ID" value="MBD1391961.1"/>
    <property type="molecule type" value="Genomic_DNA"/>
</dbReference>
<protein>
    <submittedName>
        <fullName evidence="4">Fused response regulator/phosphatase</fullName>
    </submittedName>
</protein>
<dbReference type="SMART" id="SM00331">
    <property type="entry name" value="PP2C_SIG"/>
    <property type="match status" value="1"/>
</dbReference>
<keyword evidence="2" id="KW-0597">Phosphoprotein</keyword>
<feature type="domain" description="Response regulatory" evidence="3">
    <location>
        <begin position="6"/>
        <end position="121"/>
    </location>
</feature>
<proteinExistence type="predicted"/>
<dbReference type="InterPro" id="IPR036457">
    <property type="entry name" value="PPM-type-like_dom_sf"/>
</dbReference>
<dbReference type="InterPro" id="IPR001932">
    <property type="entry name" value="PPM-type_phosphatase-like_dom"/>
</dbReference>
<keyword evidence="1" id="KW-0378">Hydrolase</keyword>
<dbReference type="Gene3D" id="3.40.50.2300">
    <property type="match status" value="1"/>
</dbReference>
<dbReference type="PANTHER" id="PTHR43156:SF2">
    <property type="entry name" value="STAGE II SPORULATION PROTEIN E"/>
    <property type="match status" value="1"/>
</dbReference>